<dbReference type="Gene3D" id="1.20.120.450">
    <property type="entry name" value="dinb family like domain"/>
    <property type="match status" value="1"/>
</dbReference>
<dbReference type="NCBIfam" id="TIGR03083">
    <property type="entry name" value="maleylpyruvate isomerase family mycothiol-dependent enzyme"/>
    <property type="match status" value="1"/>
</dbReference>
<dbReference type="EMBL" id="BAABGM010000003">
    <property type="protein sequence ID" value="GAA4398790.1"/>
    <property type="molecule type" value="Genomic_DNA"/>
</dbReference>
<dbReference type="SUPFAM" id="SSF109854">
    <property type="entry name" value="DinB/YfiT-like putative metalloenzymes"/>
    <property type="match status" value="1"/>
</dbReference>
<feature type="domain" description="Mycothiol-dependent maleylpyruvate isomerase metal-binding" evidence="1">
    <location>
        <begin position="18"/>
        <end position="111"/>
    </location>
</feature>
<accession>A0ABP8K0M4</accession>
<evidence type="ECO:0000313" key="2">
    <source>
        <dbReference type="EMBL" id="GAA4398790.1"/>
    </source>
</evidence>
<protein>
    <submittedName>
        <fullName evidence="2">Maleylpyruvate isomerase family mycothiol-dependent enzyme</fullName>
    </submittedName>
</protein>
<comment type="caution">
    <text evidence="2">The sequence shown here is derived from an EMBL/GenBank/DDBJ whole genome shotgun (WGS) entry which is preliminary data.</text>
</comment>
<dbReference type="GO" id="GO:0016853">
    <property type="term" value="F:isomerase activity"/>
    <property type="evidence" value="ECO:0007669"/>
    <property type="project" value="UniProtKB-KW"/>
</dbReference>
<dbReference type="Pfam" id="PF11716">
    <property type="entry name" value="MDMPI_N"/>
    <property type="match status" value="1"/>
</dbReference>
<proteinExistence type="predicted"/>
<keyword evidence="3" id="KW-1185">Reference proteome</keyword>
<sequence length="229" mass="25282">MRHLTTTDTDALWAGIDDQRARTATLLDGLTPDQWDHPSLCDGWTVRHVAAHLTGQQQRVRDALGFIIRHPRILRSMPLNTFIHDAVVLQAEELSTEQIVTRIRDGIGSRRHNPGLTPLETLTDILVHSQDIAIPLGIDLPMQPSLSALAATRRWDTRNTWLATVNRQLPLNNYQLTATDADWSRGQGPDVVGEIGAILLLITGRTAALQQLTGEGADALRHAEARSAQ</sequence>
<dbReference type="InterPro" id="IPR024344">
    <property type="entry name" value="MDMPI_metal-binding"/>
</dbReference>
<organism evidence="2 3">
    <name type="scientific">Fodinibacter luteus</name>
    <dbReference type="NCBI Taxonomy" id="552064"/>
    <lineage>
        <taxon>Bacteria</taxon>
        <taxon>Bacillati</taxon>
        <taxon>Actinomycetota</taxon>
        <taxon>Actinomycetes</taxon>
        <taxon>Micrococcales</taxon>
        <taxon>Intrasporangiaceae</taxon>
        <taxon>Fodinibacter (ex Wang et al. 2009)</taxon>
    </lineage>
</organism>
<evidence type="ECO:0000259" key="1">
    <source>
        <dbReference type="Pfam" id="PF11716"/>
    </source>
</evidence>
<reference evidence="3" key="1">
    <citation type="journal article" date="2019" name="Int. J. Syst. Evol. Microbiol.">
        <title>The Global Catalogue of Microorganisms (GCM) 10K type strain sequencing project: providing services to taxonomists for standard genome sequencing and annotation.</title>
        <authorList>
            <consortium name="The Broad Institute Genomics Platform"/>
            <consortium name="The Broad Institute Genome Sequencing Center for Infectious Disease"/>
            <person name="Wu L."/>
            <person name="Ma J."/>
        </authorList>
    </citation>
    <scope>NUCLEOTIDE SEQUENCE [LARGE SCALE GENOMIC DNA]</scope>
    <source>
        <strain evidence="3">JCM 17809</strain>
    </source>
</reference>
<keyword evidence="2" id="KW-0413">Isomerase</keyword>
<dbReference type="InterPro" id="IPR034660">
    <property type="entry name" value="DinB/YfiT-like"/>
</dbReference>
<dbReference type="Proteomes" id="UP001500945">
    <property type="component" value="Unassembled WGS sequence"/>
</dbReference>
<gene>
    <name evidence="2" type="ORF">GCM10023168_05190</name>
</gene>
<name>A0ABP8K0M4_9MICO</name>
<dbReference type="InterPro" id="IPR017517">
    <property type="entry name" value="Maleyloyr_isom"/>
</dbReference>
<evidence type="ECO:0000313" key="3">
    <source>
        <dbReference type="Proteomes" id="UP001500945"/>
    </source>
</evidence>